<comment type="caution">
    <text evidence="1">The sequence shown here is derived from an EMBL/GenBank/DDBJ whole genome shotgun (WGS) entry which is preliminary data.</text>
</comment>
<reference evidence="2" key="1">
    <citation type="journal article" date="2021" name="ISME J.">
        <title>Evolutionary origin and ecological implication of a unique nif island in free-living Bradyrhizobium lineages.</title>
        <authorList>
            <person name="Tao J."/>
        </authorList>
    </citation>
    <scope>NUCLEOTIDE SEQUENCE [LARGE SCALE GENOMIC DNA]</scope>
    <source>
        <strain evidence="2">SZCCT0094</strain>
    </source>
</reference>
<proteinExistence type="predicted"/>
<evidence type="ECO:0000313" key="2">
    <source>
        <dbReference type="Proteomes" id="UP001314635"/>
    </source>
</evidence>
<sequence length="95" mass="10054">MSLPTPPSKTATAEAECPWFAAAMLAMEAGEVIRLRLEKFARGEADAGEEAELMVNEKIVAALEATAKLMAGASPAAIVDLYRDYVAANARRLSA</sequence>
<dbReference type="RefSeq" id="WP_172243215.1">
    <property type="nucleotide sequence ID" value="NZ_JABFDP010000048.1"/>
</dbReference>
<gene>
    <name evidence="1" type="ORF">JQ619_36400</name>
</gene>
<accession>A0ABS5GIS0</accession>
<organism evidence="1 2">
    <name type="scientific">Bradyrhizobium denitrificans</name>
    <dbReference type="NCBI Taxonomy" id="2734912"/>
    <lineage>
        <taxon>Bacteria</taxon>
        <taxon>Pseudomonadati</taxon>
        <taxon>Pseudomonadota</taxon>
        <taxon>Alphaproteobacteria</taxon>
        <taxon>Hyphomicrobiales</taxon>
        <taxon>Nitrobacteraceae</taxon>
        <taxon>Bradyrhizobium</taxon>
    </lineage>
</organism>
<evidence type="ECO:0000313" key="1">
    <source>
        <dbReference type="EMBL" id="MBR1141242.1"/>
    </source>
</evidence>
<protein>
    <submittedName>
        <fullName evidence="1">Uncharacterized protein</fullName>
    </submittedName>
</protein>
<dbReference type="EMBL" id="JAFCLK010000059">
    <property type="protein sequence ID" value="MBR1141242.1"/>
    <property type="molecule type" value="Genomic_DNA"/>
</dbReference>
<name>A0ABS5GIS0_9BRAD</name>
<dbReference type="Proteomes" id="UP001314635">
    <property type="component" value="Unassembled WGS sequence"/>
</dbReference>
<keyword evidence="2" id="KW-1185">Reference proteome</keyword>